<dbReference type="InterPro" id="IPR012094">
    <property type="entry name" value="tRNA_Ile_lys_synt"/>
</dbReference>
<dbReference type="InterPro" id="IPR014729">
    <property type="entry name" value="Rossmann-like_a/b/a_fold"/>
</dbReference>
<gene>
    <name evidence="6" type="primary">tilS</name>
    <name evidence="9" type="ORF">DVS28_a4114</name>
</gene>
<feature type="binding site" evidence="6">
    <location>
        <begin position="32"/>
        <end position="37"/>
    </location>
    <ligand>
        <name>ATP</name>
        <dbReference type="ChEBI" id="CHEBI:30616"/>
    </ligand>
</feature>
<dbReference type="EC" id="6.3.4.19" evidence="6"/>
<evidence type="ECO:0000256" key="6">
    <source>
        <dbReference type="HAMAP-Rule" id="MF_01161"/>
    </source>
</evidence>
<comment type="similarity">
    <text evidence="6">Belongs to the tRNA(Ile)-lysidine synthase family.</text>
</comment>
<evidence type="ECO:0000256" key="7">
    <source>
        <dbReference type="SAM" id="MobiDB-lite"/>
    </source>
</evidence>
<evidence type="ECO:0000313" key="10">
    <source>
        <dbReference type="Proteomes" id="UP000264006"/>
    </source>
</evidence>
<keyword evidence="4 6" id="KW-0067">ATP-binding</keyword>
<comment type="domain">
    <text evidence="6">The N-terminal region contains the highly conserved SGGXDS motif, predicted to be a P-loop motif involved in ATP binding.</text>
</comment>
<dbReference type="PANTHER" id="PTHR43033:SF1">
    <property type="entry name" value="TRNA(ILE)-LYSIDINE SYNTHASE-RELATED"/>
    <property type="match status" value="1"/>
</dbReference>
<dbReference type="PANTHER" id="PTHR43033">
    <property type="entry name" value="TRNA(ILE)-LYSIDINE SYNTHASE-RELATED"/>
    <property type="match status" value="1"/>
</dbReference>
<organism evidence="9 10">
    <name type="scientific">Euzebya pacifica</name>
    <dbReference type="NCBI Taxonomy" id="1608957"/>
    <lineage>
        <taxon>Bacteria</taxon>
        <taxon>Bacillati</taxon>
        <taxon>Actinomycetota</taxon>
        <taxon>Nitriliruptoria</taxon>
        <taxon>Euzebyales</taxon>
    </lineage>
</organism>
<dbReference type="Gene3D" id="3.40.50.620">
    <property type="entry name" value="HUPs"/>
    <property type="match status" value="1"/>
</dbReference>
<dbReference type="OrthoDB" id="5244702at2"/>
<evidence type="ECO:0000256" key="4">
    <source>
        <dbReference type="ARBA" id="ARBA00022840"/>
    </source>
</evidence>
<dbReference type="InterPro" id="IPR012795">
    <property type="entry name" value="tRNA_Ile_lys_synt_N"/>
</dbReference>
<reference evidence="9 10" key="1">
    <citation type="submission" date="2018-09" db="EMBL/GenBank/DDBJ databases">
        <title>Complete genome sequence of Euzebya sp. DY32-46 isolated from seawater of Pacific Ocean.</title>
        <authorList>
            <person name="Xu L."/>
            <person name="Wu Y.-H."/>
            <person name="Xu X.-W."/>
        </authorList>
    </citation>
    <scope>NUCLEOTIDE SEQUENCE [LARGE SCALE GENOMIC DNA]</scope>
    <source>
        <strain evidence="9 10">DY32-46</strain>
    </source>
</reference>
<dbReference type="InterPro" id="IPR011063">
    <property type="entry name" value="TilS/TtcA_N"/>
</dbReference>
<dbReference type="GO" id="GO:0005524">
    <property type="term" value="F:ATP binding"/>
    <property type="evidence" value="ECO:0007669"/>
    <property type="project" value="UniProtKB-UniRule"/>
</dbReference>
<dbReference type="CDD" id="cd01992">
    <property type="entry name" value="TilS_N"/>
    <property type="match status" value="1"/>
</dbReference>
<evidence type="ECO:0000256" key="1">
    <source>
        <dbReference type="ARBA" id="ARBA00022598"/>
    </source>
</evidence>
<evidence type="ECO:0000256" key="3">
    <source>
        <dbReference type="ARBA" id="ARBA00022741"/>
    </source>
</evidence>
<dbReference type="HAMAP" id="MF_01161">
    <property type="entry name" value="tRNA_Ile_lys_synt"/>
    <property type="match status" value="1"/>
</dbReference>
<accession>A0A346Y2T4</accession>
<dbReference type="KEGG" id="euz:DVS28_a4114"/>
<keyword evidence="1 6" id="KW-0436">Ligase</keyword>
<name>A0A346Y2T4_9ACTN</name>
<feature type="region of interest" description="Disordered" evidence="7">
    <location>
        <begin position="177"/>
        <end position="211"/>
    </location>
</feature>
<evidence type="ECO:0000256" key="5">
    <source>
        <dbReference type="ARBA" id="ARBA00048539"/>
    </source>
</evidence>
<comment type="catalytic activity">
    <reaction evidence="5 6">
        <text>cytidine(34) in tRNA(Ile2) + L-lysine + ATP = lysidine(34) in tRNA(Ile2) + AMP + diphosphate + H(+)</text>
        <dbReference type="Rhea" id="RHEA:43744"/>
        <dbReference type="Rhea" id="RHEA-COMP:10625"/>
        <dbReference type="Rhea" id="RHEA-COMP:10670"/>
        <dbReference type="ChEBI" id="CHEBI:15378"/>
        <dbReference type="ChEBI" id="CHEBI:30616"/>
        <dbReference type="ChEBI" id="CHEBI:32551"/>
        <dbReference type="ChEBI" id="CHEBI:33019"/>
        <dbReference type="ChEBI" id="CHEBI:82748"/>
        <dbReference type="ChEBI" id="CHEBI:83665"/>
        <dbReference type="ChEBI" id="CHEBI:456215"/>
        <dbReference type="EC" id="6.3.4.19"/>
    </reaction>
</comment>
<evidence type="ECO:0000256" key="2">
    <source>
        <dbReference type="ARBA" id="ARBA00022694"/>
    </source>
</evidence>
<comment type="function">
    <text evidence="6">Ligates lysine onto the cytidine present at position 34 of the AUA codon-specific tRNA(Ile) that contains the anticodon CAU, in an ATP-dependent manner. Cytidine is converted to lysidine, thus changing the amino acid specificity of the tRNA from methionine to isoleucine.</text>
</comment>
<protein>
    <recommendedName>
        <fullName evidence="6">tRNA(Ile)-lysidine synthase</fullName>
        <ecNumber evidence="6">6.3.4.19</ecNumber>
    </recommendedName>
    <alternativeName>
        <fullName evidence="6">tRNA(Ile)-2-lysyl-cytidine synthase</fullName>
    </alternativeName>
    <alternativeName>
        <fullName evidence="6">tRNA(Ile)-lysidine synthetase</fullName>
    </alternativeName>
</protein>
<dbReference type="EMBL" id="CP031165">
    <property type="protein sequence ID" value="AXV08781.1"/>
    <property type="molecule type" value="Genomic_DNA"/>
</dbReference>
<dbReference type="AlphaFoldDB" id="A0A346Y2T4"/>
<evidence type="ECO:0000259" key="8">
    <source>
        <dbReference type="Pfam" id="PF01171"/>
    </source>
</evidence>
<keyword evidence="6" id="KW-0963">Cytoplasm</keyword>
<dbReference type="Proteomes" id="UP000264006">
    <property type="component" value="Chromosome"/>
</dbReference>
<comment type="subcellular location">
    <subcellularLocation>
        <location evidence="6">Cytoplasm</location>
    </subcellularLocation>
</comment>
<keyword evidence="10" id="KW-1185">Reference proteome</keyword>
<keyword evidence="2 6" id="KW-0819">tRNA processing</keyword>
<dbReference type="GO" id="GO:0006400">
    <property type="term" value="P:tRNA modification"/>
    <property type="evidence" value="ECO:0007669"/>
    <property type="project" value="UniProtKB-UniRule"/>
</dbReference>
<dbReference type="RefSeq" id="WP_114593075.1">
    <property type="nucleotide sequence ID" value="NZ_CP031165.1"/>
</dbReference>
<dbReference type="GO" id="GO:0005737">
    <property type="term" value="C:cytoplasm"/>
    <property type="evidence" value="ECO:0007669"/>
    <property type="project" value="UniProtKB-SubCell"/>
</dbReference>
<evidence type="ECO:0000313" key="9">
    <source>
        <dbReference type="EMBL" id="AXV08781.1"/>
    </source>
</evidence>
<proteinExistence type="inferred from homology"/>
<dbReference type="SUPFAM" id="SSF52402">
    <property type="entry name" value="Adenine nucleotide alpha hydrolases-like"/>
    <property type="match status" value="1"/>
</dbReference>
<dbReference type="Pfam" id="PF01171">
    <property type="entry name" value="ATP_bind_3"/>
    <property type="match status" value="1"/>
</dbReference>
<keyword evidence="3 6" id="KW-0547">Nucleotide-binding</keyword>
<dbReference type="GO" id="GO:0032267">
    <property type="term" value="F:tRNA(Ile)-lysidine synthase activity"/>
    <property type="evidence" value="ECO:0007669"/>
    <property type="project" value="UniProtKB-EC"/>
</dbReference>
<dbReference type="NCBIfam" id="TIGR02432">
    <property type="entry name" value="lysidine_TilS_N"/>
    <property type="match status" value="1"/>
</dbReference>
<feature type="compositionally biased region" description="Basic and acidic residues" evidence="7">
    <location>
        <begin position="191"/>
        <end position="202"/>
    </location>
</feature>
<sequence>MGDTDHRGLIAAVADVLDTHVRADATVVLGVSGGPDSVALLHLVAAARPDLRLVVGHVRHGLRDDALDVEATAANAGLLGASVVVLPVTVGEGAGPEDAARRARHAALLDLARDRRAVALLLGHTADDQAETLLLRIARGTGLDGLAAMRPAAERDGVLVVRPMLGLRRADVHAVSAPHATVTDPTNTGDPDQRRGRVRREALPALSRLRPDDGDPVPALARLAELVADDVALLDATAVPPGSVRRVGAAVVVDTPADTAVAVLRRRIRAGWALLPGPHRSAPDAETVSRILGLPVGQRIDVQGGVRATMAGDTVVLLDPTVPSWAPRPLPVGTGVTLPELGLAYLLTTAVAGPTATRPAAGAPPWTAEVAMPTSGPDGVVVRPRLASGDRAIRKDLQRVPAALRDQVPIVAAADGTVLLVGDRTIAPAVAGQPCLCIGVAADGSGPTGYRGGP</sequence>
<feature type="domain" description="tRNA(Ile)-lysidine/2-thiocytidine synthase N-terminal" evidence="8">
    <location>
        <begin position="27"/>
        <end position="200"/>
    </location>
</feature>